<feature type="non-terminal residue" evidence="7">
    <location>
        <position position="1"/>
    </location>
</feature>
<keyword evidence="5 6" id="KW-0472">Membrane</keyword>
<evidence type="ECO:0000256" key="4">
    <source>
        <dbReference type="ARBA" id="ARBA00022989"/>
    </source>
</evidence>
<dbReference type="EMBL" id="NCSJ02000291">
    <property type="protein sequence ID" value="RFU26001.1"/>
    <property type="molecule type" value="Genomic_DNA"/>
</dbReference>
<accession>A0A3E2GY23</accession>
<dbReference type="Pfam" id="PF00083">
    <property type="entry name" value="Sugar_tr"/>
    <property type="match status" value="1"/>
</dbReference>
<dbReference type="SUPFAM" id="SSF103473">
    <property type="entry name" value="MFS general substrate transporter"/>
    <property type="match status" value="1"/>
</dbReference>
<sequence length="225" mass="25008">MNGLFYVGGVIGALVLPTAADKLGRNWAIGISASFCLVSAAVMAGGTHVAEFIVFRFVAGADAAMMLSLFRICHWSMGRLRFSFWTKGAMSTWRPAIAIQAGFSLMELFALFWIPESPRWVVTQDRIFDAICLSGAVGIWFIWPDTRGLPLEEVAAIFGDADEVAIYQQEIEIDHNTNIIINHHSEDEIKKSHDMPLELIPKDMSLDDDNARDHVSYTEDVNIEA</sequence>
<keyword evidence="8" id="KW-1185">Reference proteome</keyword>
<evidence type="ECO:0000256" key="3">
    <source>
        <dbReference type="ARBA" id="ARBA00022692"/>
    </source>
</evidence>
<evidence type="ECO:0008006" key="9">
    <source>
        <dbReference type="Google" id="ProtNLM"/>
    </source>
</evidence>
<keyword evidence="2" id="KW-0813">Transport</keyword>
<dbReference type="Proteomes" id="UP000258309">
    <property type="component" value="Unassembled WGS sequence"/>
</dbReference>
<evidence type="ECO:0000256" key="5">
    <source>
        <dbReference type="ARBA" id="ARBA00023136"/>
    </source>
</evidence>
<dbReference type="InterPro" id="IPR036259">
    <property type="entry name" value="MFS_trans_sf"/>
</dbReference>
<evidence type="ECO:0000256" key="1">
    <source>
        <dbReference type="ARBA" id="ARBA00004370"/>
    </source>
</evidence>
<dbReference type="InterPro" id="IPR050814">
    <property type="entry name" value="Myo-inositol_Transporter"/>
</dbReference>
<keyword evidence="4 6" id="KW-1133">Transmembrane helix</keyword>
<comment type="subcellular location">
    <subcellularLocation>
        <location evidence="1">Membrane</location>
    </subcellularLocation>
</comment>
<comment type="caution">
    <text evidence="7">The sequence shown here is derived from an EMBL/GenBank/DDBJ whole genome shotgun (WGS) entry which is preliminary data.</text>
</comment>
<gene>
    <name evidence="7" type="ORF">B7463_g10329</name>
</gene>
<evidence type="ECO:0000256" key="2">
    <source>
        <dbReference type="ARBA" id="ARBA00022448"/>
    </source>
</evidence>
<proteinExistence type="predicted"/>
<dbReference type="AlphaFoldDB" id="A0A3E2GY23"/>
<feature type="transmembrane region" description="Helical" evidence="6">
    <location>
        <begin position="57"/>
        <end position="77"/>
    </location>
</feature>
<feature type="transmembrane region" description="Helical" evidence="6">
    <location>
        <begin position="97"/>
        <end position="115"/>
    </location>
</feature>
<feature type="transmembrane region" description="Helical" evidence="6">
    <location>
        <begin position="30"/>
        <end position="50"/>
    </location>
</feature>
<organism evidence="7 8">
    <name type="scientific">Scytalidium lignicola</name>
    <name type="common">Hyphomycete</name>
    <dbReference type="NCBI Taxonomy" id="5539"/>
    <lineage>
        <taxon>Eukaryota</taxon>
        <taxon>Fungi</taxon>
        <taxon>Dikarya</taxon>
        <taxon>Ascomycota</taxon>
        <taxon>Pezizomycotina</taxon>
        <taxon>Leotiomycetes</taxon>
        <taxon>Leotiomycetes incertae sedis</taxon>
        <taxon>Scytalidium</taxon>
    </lineage>
</organism>
<dbReference type="STRING" id="5539.A0A3E2GY23"/>
<dbReference type="PANTHER" id="PTHR48020">
    <property type="entry name" value="PROTON MYO-INOSITOL COTRANSPORTER"/>
    <property type="match status" value="1"/>
</dbReference>
<name>A0A3E2GY23_SCYLI</name>
<protein>
    <recommendedName>
        <fullName evidence="9">Major facilitator superfamily (MFS) profile domain-containing protein</fullName>
    </recommendedName>
</protein>
<keyword evidence="3 6" id="KW-0812">Transmembrane</keyword>
<evidence type="ECO:0000313" key="7">
    <source>
        <dbReference type="EMBL" id="RFU26001.1"/>
    </source>
</evidence>
<dbReference type="GO" id="GO:0016020">
    <property type="term" value="C:membrane"/>
    <property type="evidence" value="ECO:0007669"/>
    <property type="project" value="UniProtKB-SubCell"/>
</dbReference>
<evidence type="ECO:0000313" key="8">
    <source>
        <dbReference type="Proteomes" id="UP000258309"/>
    </source>
</evidence>
<feature type="transmembrane region" description="Helical" evidence="6">
    <location>
        <begin position="127"/>
        <end position="143"/>
    </location>
</feature>
<dbReference type="OrthoDB" id="5426949at2759"/>
<dbReference type="PANTHER" id="PTHR48020:SF12">
    <property type="entry name" value="PROTON MYO-INOSITOL COTRANSPORTER"/>
    <property type="match status" value="1"/>
</dbReference>
<feature type="non-terminal residue" evidence="7">
    <location>
        <position position="225"/>
    </location>
</feature>
<evidence type="ECO:0000256" key="6">
    <source>
        <dbReference type="SAM" id="Phobius"/>
    </source>
</evidence>
<dbReference type="GO" id="GO:0022857">
    <property type="term" value="F:transmembrane transporter activity"/>
    <property type="evidence" value="ECO:0007669"/>
    <property type="project" value="InterPro"/>
</dbReference>
<dbReference type="InterPro" id="IPR005828">
    <property type="entry name" value="MFS_sugar_transport-like"/>
</dbReference>
<reference evidence="7 8" key="1">
    <citation type="submission" date="2018-05" db="EMBL/GenBank/DDBJ databases">
        <title>Draft genome sequence of Scytalidium lignicola DSM 105466, a ubiquitous saprotrophic fungus.</title>
        <authorList>
            <person name="Buettner E."/>
            <person name="Gebauer A.M."/>
            <person name="Hofrichter M."/>
            <person name="Liers C."/>
            <person name="Kellner H."/>
        </authorList>
    </citation>
    <scope>NUCLEOTIDE SEQUENCE [LARGE SCALE GENOMIC DNA]</scope>
    <source>
        <strain evidence="7 8">DSM 105466</strain>
    </source>
</reference>
<dbReference type="Gene3D" id="1.20.1250.20">
    <property type="entry name" value="MFS general substrate transporter like domains"/>
    <property type="match status" value="1"/>
</dbReference>